<name>A0A7G9B774_9FIRM</name>
<dbReference type="KEGG" id="ohi:H8790_05150"/>
<reference evidence="2 3" key="1">
    <citation type="submission" date="2020-08" db="EMBL/GenBank/DDBJ databases">
        <authorList>
            <person name="Liu C."/>
            <person name="Sun Q."/>
        </authorList>
    </citation>
    <scope>NUCLEOTIDE SEQUENCE [LARGE SCALE GENOMIC DNA]</scope>
    <source>
        <strain evidence="2 3">NSJ-62</strain>
    </source>
</reference>
<gene>
    <name evidence="2" type="ORF">H8790_05150</name>
</gene>
<accession>A0A7G9B774</accession>
<feature type="compositionally biased region" description="Polar residues" evidence="1">
    <location>
        <begin position="63"/>
        <end position="72"/>
    </location>
</feature>
<dbReference type="RefSeq" id="WP_178869655.1">
    <property type="nucleotide sequence ID" value="NZ_CP060490.1"/>
</dbReference>
<evidence type="ECO:0000313" key="3">
    <source>
        <dbReference type="Proteomes" id="UP000515960"/>
    </source>
</evidence>
<keyword evidence="3" id="KW-1185">Reference proteome</keyword>
<dbReference type="EMBL" id="CP060490">
    <property type="protein sequence ID" value="QNL45405.1"/>
    <property type="molecule type" value="Genomic_DNA"/>
</dbReference>
<protein>
    <submittedName>
        <fullName evidence="2">Uncharacterized protein</fullName>
    </submittedName>
</protein>
<proteinExistence type="predicted"/>
<evidence type="ECO:0000256" key="1">
    <source>
        <dbReference type="SAM" id="MobiDB-lite"/>
    </source>
</evidence>
<dbReference type="Proteomes" id="UP000515960">
    <property type="component" value="Chromosome"/>
</dbReference>
<dbReference type="AlphaFoldDB" id="A0A7G9B774"/>
<organism evidence="2 3">
    <name type="scientific">Oscillibacter hominis</name>
    <dbReference type="NCBI Taxonomy" id="2763056"/>
    <lineage>
        <taxon>Bacteria</taxon>
        <taxon>Bacillati</taxon>
        <taxon>Bacillota</taxon>
        <taxon>Clostridia</taxon>
        <taxon>Eubacteriales</taxon>
        <taxon>Oscillospiraceae</taxon>
        <taxon>Oscillibacter</taxon>
    </lineage>
</organism>
<sequence>MQQRKQHTAFAVDGYAITASFADCKNAAALHHVKQILLSSFANNTAKNSSGDILAIPPEQRDNNSGGSPYVP</sequence>
<evidence type="ECO:0000313" key="2">
    <source>
        <dbReference type="EMBL" id="QNL45405.1"/>
    </source>
</evidence>
<feature type="region of interest" description="Disordered" evidence="1">
    <location>
        <begin position="49"/>
        <end position="72"/>
    </location>
</feature>